<dbReference type="SUPFAM" id="SSF48264">
    <property type="entry name" value="Cytochrome P450"/>
    <property type="match status" value="1"/>
</dbReference>
<dbReference type="InterPro" id="IPR036396">
    <property type="entry name" value="Cyt_P450_sf"/>
</dbReference>
<comment type="caution">
    <text evidence="1">The sequence shown here is derived from an EMBL/GenBank/DDBJ whole genome shotgun (WGS) entry which is preliminary data.</text>
</comment>
<name>A0A820HSE0_9BILA</name>
<dbReference type="GO" id="GO:0016705">
    <property type="term" value="F:oxidoreductase activity, acting on paired donors, with incorporation or reduction of molecular oxygen"/>
    <property type="evidence" value="ECO:0007669"/>
    <property type="project" value="InterPro"/>
</dbReference>
<dbReference type="GO" id="GO:0004497">
    <property type="term" value="F:monooxygenase activity"/>
    <property type="evidence" value="ECO:0007669"/>
    <property type="project" value="InterPro"/>
</dbReference>
<evidence type="ECO:0000313" key="1">
    <source>
        <dbReference type="EMBL" id="CAF4299280.1"/>
    </source>
</evidence>
<sequence length="182" mass="20795">MFSTSLLEINFSEKHSYNELLRQGVSGEPFVSIISQLPKLRRARESNGVLDHLFDLSEKYENYFFFSFGSRMGIMMTEPCMIVDIVGRSHAHAYVKPAKGKNIKELEKMLNSAFHFIHLKSMISIMANETVKAIDSDGKSFTDEEIKQQAITTSESILRGFREEIPSFTKLYKNPVMNLSIV</sequence>
<reference evidence="1" key="1">
    <citation type="submission" date="2021-02" db="EMBL/GenBank/DDBJ databases">
        <authorList>
            <person name="Nowell W R."/>
        </authorList>
    </citation>
    <scope>NUCLEOTIDE SEQUENCE</scope>
</reference>
<dbReference type="GO" id="GO:0020037">
    <property type="term" value="F:heme binding"/>
    <property type="evidence" value="ECO:0007669"/>
    <property type="project" value="InterPro"/>
</dbReference>
<dbReference type="Gene3D" id="1.10.630.10">
    <property type="entry name" value="Cytochrome P450"/>
    <property type="match status" value="1"/>
</dbReference>
<evidence type="ECO:0000313" key="2">
    <source>
        <dbReference type="Proteomes" id="UP000663862"/>
    </source>
</evidence>
<dbReference type="AlphaFoldDB" id="A0A820HSE0"/>
<dbReference type="EMBL" id="CAJOBQ010000226">
    <property type="protein sequence ID" value="CAF4299280.1"/>
    <property type="molecule type" value="Genomic_DNA"/>
</dbReference>
<protein>
    <submittedName>
        <fullName evidence="1">Uncharacterized protein</fullName>
    </submittedName>
</protein>
<dbReference type="GO" id="GO:0005506">
    <property type="term" value="F:iron ion binding"/>
    <property type="evidence" value="ECO:0007669"/>
    <property type="project" value="InterPro"/>
</dbReference>
<accession>A0A820HSE0</accession>
<dbReference type="Proteomes" id="UP000663862">
    <property type="component" value="Unassembled WGS sequence"/>
</dbReference>
<organism evidence="1 2">
    <name type="scientific">Rotaria socialis</name>
    <dbReference type="NCBI Taxonomy" id="392032"/>
    <lineage>
        <taxon>Eukaryota</taxon>
        <taxon>Metazoa</taxon>
        <taxon>Spiralia</taxon>
        <taxon>Gnathifera</taxon>
        <taxon>Rotifera</taxon>
        <taxon>Eurotatoria</taxon>
        <taxon>Bdelloidea</taxon>
        <taxon>Philodinida</taxon>
        <taxon>Philodinidae</taxon>
        <taxon>Rotaria</taxon>
    </lineage>
</organism>
<gene>
    <name evidence="1" type="ORF">TSG867_LOCUS6146</name>
</gene>
<proteinExistence type="predicted"/>